<feature type="transmembrane region" description="Helical" evidence="1">
    <location>
        <begin position="30"/>
        <end position="54"/>
    </location>
</feature>
<accession>A0ABD6CCS0</accession>
<feature type="transmembrane region" description="Helical" evidence="1">
    <location>
        <begin position="113"/>
        <end position="133"/>
    </location>
</feature>
<evidence type="ECO:0000259" key="2">
    <source>
        <dbReference type="Pfam" id="PF25933"/>
    </source>
</evidence>
<dbReference type="EMBL" id="JBHUDJ010000006">
    <property type="protein sequence ID" value="MFD1587752.1"/>
    <property type="molecule type" value="Genomic_DNA"/>
</dbReference>
<dbReference type="AlphaFoldDB" id="A0ABD6CCS0"/>
<keyword evidence="1" id="KW-0812">Transmembrane</keyword>
<protein>
    <recommendedName>
        <fullName evidence="2">DUF7978 domain-containing protein</fullName>
    </recommendedName>
</protein>
<gene>
    <name evidence="3" type="ORF">ACFR9U_12220</name>
</gene>
<dbReference type="Pfam" id="PF25933">
    <property type="entry name" value="DUF7978"/>
    <property type="match status" value="1"/>
</dbReference>
<evidence type="ECO:0000256" key="1">
    <source>
        <dbReference type="SAM" id="Phobius"/>
    </source>
</evidence>
<dbReference type="Proteomes" id="UP001597119">
    <property type="component" value="Unassembled WGS sequence"/>
</dbReference>
<proteinExistence type="predicted"/>
<feature type="domain" description="DUF7978" evidence="2">
    <location>
        <begin position="30"/>
        <end position="207"/>
    </location>
</feature>
<keyword evidence="1" id="KW-0472">Membrane</keyword>
<sequence length="217" mass="22763">MAATNPDDSDGGIAESVVEFLIERVLTFPWAGGLVAGSGAFVLGYLLLGAYYLAGVIKELPGAASEKAMQLGFILYNAHTITLIPEAAEPLPSGQSIARTPFSLLANATDAGLYYAVPILAILGVTVAFTYWHDPDERSVALAVMTGLSMTIGYLLLALVGTFLFVQTQQTNPANGTSIAIAFHPNRVQTLLYGTLYPLVVGTVASLPTQAIVTNEG</sequence>
<keyword evidence="1" id="KW-1133">Transmembrane helix</keyword>
<keyword evidence="4" id="KW-1185">Reference proteome</keyword>
<comment type="caution">
    <text evidence="3">The sequence shown here is derived from an EMBL/GenBank/DDBJ whole genome shotgun (WGS) entry which is preliminary data.</text>
</comment>
<dbReference type="RefSeq" id="WP_247380715.1">
    <property type="nucleotide sequence ID" value="NZ_JALLGV010000008.1"/>
</dbReference>
<organism evidence="3 4">
    <name type="scientific">Halorientalis brevis</name>
    <dbReference type="NCBI Taxonomy" id="1126241"/>
    <lineage>
        <taxon>Archaea</taxon>
        <taxon>Methanobacteriati</taxon>
        <taxon>Methanobacteriota</taxon>
        <taxon>Stenosarchaea group</taxon>
        <taxon>Halobacteria</taxon>
        <taxon>Halobacteriales</taxon>
        <taxon>Haloarculaceae</taxon>
        <taxon>Halorientalis</taxon>
    </lineage>
</organism>
<feature type="transmembrane region" description="Helical" evidence="1">
    <location>
        <begin position="139"/>
        <end position="166"/>
    </location>
</feature>
<dbReference type="InterPro" id="IPR058284">
    <property type="entry name" value="DUF7978"/>
</dbReference>
<evidence type="ECO:0000313" key="4">
    <source>
        <dbReference type="Proteomes" id="UP001597119"/>
    </source>
</evidence>
<name>A0ABD6CCS0_9EURY</name>
<reference evidence="3 4" key="1">
    <citation type="journal article" date="2019" name="Int. J. Syst. Evol. Microbiol.">
        <title>The Global Catalogue of Microorganisms (GCM) 10K type strain sequencing project: providing services to taxonomists for standard genome sequencing and annotation.</title>
        <authorList>
            <consortium name="The Broad Institute Genomics Platform"/>
            <consortium name="The Broad Institute Genome Sequencing Center for Infectious Disease"/>
            <person name="Wu L."/>
            <person name="Ma J."/>
        </authorList>
    </citation>
    <scope>NUCLEOTIDE SEQUENCE [LARGE SCALE GENOMIC DNA]</scope>
    <source>
        <strain evidence="3 4">CGMCC 1.12125</strain>
    </source>
</reference>
<evidence type="ECO:0000313" key="3">
    <source>
        <dbReference type="EMBL" id="MFD1587752.1"/>
    </source>
</evidence>